<evidence type="ECO:0000313" key="2">
    <source>
        <dbReference type="EMBL" id="KAG2095106.1"/>
    </source>
</evidence>
<evidence type="ECO:0008006" key="4">
    <source>
        <dbReference type="Google" id="ProtNLM"/>
    </source>
</evidence>
<comment type="caution">
    <text evidence="2">The sequence shown here is derived from an EMBL/GenBank/DDBJ whole genome shotgun (WGS) entry which is preliminary data.</text>
</comment>
<dbReference type="GeneID" id="64704448"/>
<dbReference type="EMBL" id="JABBWM010000076">
    <property type="protein sequence ID" value="KAG2095106.1"/>
    <property type="molecule type" value="Genomic_DNA"/>
</dbReference>
<dbReference type="AlphaFoldDB" id="A0A9P7EY56"/>
<evidence type="ECO:0000256" key="1">
    <source>
        <dbReference type="SAM" id="MobiDB-lite"/>
    </source>
</evidence>
<evidence type="ECO:0000313" key="3">
    <source>
        <dbReference type="Proteomes" id="UP000823399"/>
    </source>
</evidence>
<keyword evidence="3" id="KW-1185">Reference proteome</keyword>
<accession>A0A9P7EY56</accession>
<proteinExistence type="predicted"/>
<feature type="region of interest" description="Disordered" evidence="1">
    <location>
        <begin position="206"/>
        <end position="229"/>
    </location>
</feature>
<dbReference type="RefSeq" id="XP_041287724.1">
    <property type="nucleotide sequence ID" value="XM_041442189.1"/>
</dbReference>
<dbReference type="Proteomes" id="UP000823399">
    <property type="component" value="Unassembled WGS sequence"/>
</dbReference>
<reference evidence="2" key="1">
    <citation type="journal article" date="2020" name="New Phytol.">
        <title>Comparative genomics reveals dynamic genome evolution in host specialist ectomycorrhizal fungi.</title>
        <authorList>
            <person name="Lofgren L.A."/>
            <person name="Nguyen N.H."/>
            <person name="Vilgalys R."/>
            <person name="Ruytinx J."/>
            <person name="Liao H.L."/>
            <person name="Branco S."/>
            <person name="Kuo A."/>
            <person name="LaButti K."/>
            <person name="Lipzen A."/>
            <person name="Andreopoulos W."/>
            <person name="Pangilinan J."/>
            <person name="Riley R."/>
            <person name="Hundley H."/>
            <person name="Na H."/>
            <person name="Barry K."/>
            <person name="Grigoriev I.V."/>
            <person name="Stajich J.E."/>
            <person name="Kennedy P.G."/>
        </authorList>
    </citation>
    <scope>NUCLEOTIDE SEQUENCE</scope>
    <source>
        <strain evidence="2">FC423</strain>
    </source>
</reference>
<name>A0A9P7EY56_9AGAM</name>
<gene>
    <name evidence="2" type="ORF">F5147DRAFT_778801</name>
</gene>
<dbReference type="OrthoDB" id="2658038at2759"/>
<sequence>MHPRQITIRRTGIETTILHKPHPVMGIFQSQPCAKILLGIGNTDSLASLDCLSSLHSLERKAVDHFLDGCEQPTHKRRMDCLSLLHSLEEHIPLKRKAVDHFLDGCERPTHKRRTPAFWNGKNRSSQDPIHSDLRQAQTLSFVCDFSKSSIPKKCTLVRTYAIEDLSVQEEGPLGCFSRTHEGLEQIASITKPSVRAEKQVSENFLEQDKGRAKRKASDVPSGSSPPMPKRCSWSCLSVIADQIGLLVTEVLTVQPPSSCWPFPNELVLKILEDMPTQDLRVVAQVSCLSRELAAPLYLHSVGLSFDDTSLCISTQACFTLLMYRRSTLFRVPKYLQCNLLDADDRHLQALSSFIELLGSNSSLFVSIVKDGEMLGDFAPLFQSIRDSGCRSLRFSDQWGSHLAYPPPTLPDFIAALDPAITNNFHIFHVNSPIFFSRSMVALTLSSLRGSSLTNLSLTHTSLSILQWTVLMHDIHFPRLRFLSIDIECPATTLVEFLTWHEVHQLWLYSMRPEIVSLDGMDLMQNVTTPRIPIHSLHSLAGPHWYISSLLDKVRLPLRIQNLDLELDRHFLTSTPNYLLAIINITQQFILIDHLRLSFYDRSLISQSFDVSLDEYRTIPVKNLTIFLPHWYKYSDRHPLVSCSPWLQAFQHVEKFFLRPGDVTASERQELEAAYRRPENPYCLDIGHFV</sequence>
<organism evidence="2 3">
    <name type="scientific">Suillus discolor</name>
    <dbReference type="NCBI Taxonomy" id="1912936"/>
    <lineage>
        <taxon>Eukaryota</taxon>
        <taxon>Fungi</taxon>
        <taxon>Dikarya</taxon>
        <taxon>Basidiomycota</taxon>
        <taxon>Agaricomycotina</taxon>
        <taxon>Agaricomycetes</taxon>
        <taxon>Agaricomycetidae</taxon>
        <taxon>Boletales</taxon>
        <taxon>Suillineae</taxon>
        <taxon>Suillaceae</taxon>
        <taxon>Suillus</taxon>
    </lineage>
</organism>
<protein>
    <recommendedName>
        <fullName evidence="4">F-box domain-containing protein</fullName>
    </recommendedName>
</protein>